<accession>A0ABW6ZN69</accession>
<dbReference type="Proteomes" id="UP001604043">
    <property type="component" value="Unassembled WGS sequence"/>
</dbReference>
<dbReference type="CDD" id="cd06558">
    <property type="entry name" value="crotonase-like"/>
    <property type="match status" value="1"/>
</dbReference>
<comment type="caution">
    <text evidence="1">The sequence shown here is derived from an EMBL/GenBank/DDBJ whole genome shotgun (WGS) entry which is preliminary data.</text>
</comment>
<organism evidence="1 2">
    <name type="scientific">Xanthobacter aminoxidans</name>
    <dbReference type="NCBI Taxonomy" id="186280"/>
    <lineage>
        <taxon>Bacteria</taxon>
        <taxon>Pseudomonadati</taxon>
        <taxon>Pseudomonadota</taxon>
        <taxon>Alphaproteobacteria</taxon>
        <taxon>Hyphomicrobiales</taxon>
        <taxon>Xanthobacteraceae</taxon>
        <taxon>Xanthobacter</taxon>
    </lineage>
</organism>
<dbReference type="SUPFAM" id="SSF52096">
    <property type="entry name" value="ClpP/crotonase"/>
    <property type="match status" value="1"/>
</dbReference>
<protein>
    <submittedName>
        <fullName evidence="1">Enoyl-CoA hydratase/isomerase family protein</fullName>
    </submittedName>
</protein>
<dbReference type="Pfam" id="PF00378">
    <property type="entry name" value="ECH_1"/>
    <property type="match status" value="1"/>
</dbReference>
<proteinExistence type="predicted"/>
<evidence type="ECO:0000313" key="1">
    <source>
        <dbReference type="EMBL" id="MFG1255294.1"/>
    </source>
</evidence>
<dbReference type="EMBL" id="JBAFUR010000010">
    <property type="protein sequence ID" value="MFG1255294.1"/>
    <property type="molecule type" value="Genomic_DNA"/>
</dbReference>
<sequence>MFDLKLDGPKAVLTLCRPPVNAINAEWLAGFHALLDQLEGAAGLSALLIRSDQKIFCAGMDLDHVRALFARADGADAMVGDVSEFQRLFARIEALPAVVVCEIGGAALGGGLELALACDIRIASHKAKLGLPEARLGLIPGAGGTQRLTRLCGRGIASRIILSADTLDGATAERLGLVQWSCPPEALEATVEAVVTRIAGLAPAAVREAKALIAAAGDPARDGYAEEREADRRLFDQADTRTRIADFLAGAR</sequence>
<dbReference type="PANTHER" id="PTHR11941">
    <property type="entry name" value="ENOYL-COA HYDRATASE-RELATED"/>
    <property type="match status" value="1"/>
</dbReference>
<evidence type="ECO:0000313" key="2">
    <source>
        <dbReference type="Proteomes" id="UP001604043"/>
    </source>
</evidence>
<keyword evidence="2" id="KW-1185">Reference proteome</keyword>
<dbReference type="Gene3D" id="3.90.226.10">
    <property type="entry name" value="2-enoyl-CoA Hydratase, Chain A, domain 1"/>
    <property type="match status" value="1"/>
</dbReference>
<dbReference type="PANTHER" id="PTHR11941:SF54">
    <property type="entry name" value="ENOYL-COA HYDRATASE, MITOCHONDRIAL"/>
    <property type="match status" value="1"/>
</dbReference>
<gene>
    <name evidence="1" type="ORF">V5F30_23995</name>
</gene>
<dbReference type="InterPro" id="IPR029045">
    <property type="entry name" value="ClpP/crotonase-like_dom_sf"/>
</dbReference>
<dbReference type="RefSeq" id="WP_394010220.1">
    <property type="nucleotide sequence ID" value="NZ_JBAFUR010000010.1"/>
</dbReference>
<dbReference type="InterPro" id="IPR001753">
    <property type="entry name" value="Enoyl-CoA_hydra/iso"/>
</dbReference>
<name>A0ABW6ZN69_9HYPH</name>
<reference evidence="1 2" key="1">
    <citation type="submission" date="2024-02" db="EMBL/GenBank/DDBJ databases">
        <title>Expansion and revision of Xanthobacter and proposal of Roseixanthobacter gen. nov.</title>
        <authorList>
            <person name="Soltysiak M.P.M."/>
            <person name="Jalihal A."/>
            <person name="Ory A."/>
            <person name="Chrisophersen C."/>
            <person name="Lee A.D."/>
            <person name="Boulton J."/>
            <person name="Springer M."/>
        </authorList>
    </citation>
    <scope>NUCLEOTIDE SEQUENCE [LARGE SCALE GENOMIC DNA]</scope>
    <source>
        <strain evidence="1 2">CB5</strain>
    </source>
</reference>